<feature type="domain" description="Translocation and assembly module TamB C-terminal" evidence="5">
    <location>
        <begin position="1102"/>
        <end position="1412"/>
    </location>
</feature>
<reference evidence="6 7" key="1">
    <citation type="submission" date="2020-08" db="EMBL/GenBank/DDBJ databases">
        <authorList>
            <person name="Liu C."/>
            <person name="Sun Q."/>
        </authorList>
    </citation>
    <scope>NUCLEOTIDE SEQUENCE [LARGE SCALE GENOMIC DNA]</scope>
    <source>
        <strain evidence="6 7">NSJ-59</strain>
    </source>
</reference>
<dbReference type="PANTHER" id="PTHR36985:SF1">
    <property type="entry name" value="TRANSLOCATION AND ASSEMBLY MODULE SUBUNIT TAMB"/>
    <property type="match status" value="1"/>
</dbReference>
<proteinExistence type="predicted"/>
<keyword evidence="4" id="KW-0472">Membrane</keyword>
<evidence type="ECO:0000313" key="6">
    <source>
        <dbReference type="EMBL" id="MBC3535891.1"/>
    </source>
</evidence>
<accession>A0ABR6VFD1</accession>
<dbReference type="InterPro" id="IPR029046">
    <property type="entry name" value="LolA/LolB/LppX"/>
</dbReference>
<dbReference type="SUPFAM" id="SSF89392">
    <property type="entry name" value="Prokaryotic lipoproteins and lipoprotein localization factors"/>
    <property type="match status" value="1"/>
</dbReference>
<organism evidence="6 7">
    <name type="scientific">Megasphaera hominis</name>
    <dbReference type="NCBI Taxonomy" id="159836"/>
    <lineage>
        <taxon>Bacteria</taxon>
        <taxon>Bacillati</taxon>
        <taxon>Bacillota</taxon>
        <taxon>Negativicutes</taxon>
        <taxon>Veillonellales</taxon>
        <taxon>Veillonellaceae</taxon>
        <taxon>Megasphaera</taxon>
    </lineage>
</organism>
<evidence type="ECO:0000256" key="4">
    <source>
        <dbReference type="ARBA" id="ARBA00023136"/>
    </source>
</evidence>
<keyword evidence="7" id="KW-1185">Reference proteome</keyword>
<dbReference type="PANTHER" id="PTHR36985">
    <property type="entry name" value="TRANSLOCATION AND ASSEMBLY MODULE SUBUNIT TAMB"/>
    <property type="match status" value="1"/>
</dbReference>
<name>A0ABR6VFD1_9FIRM</name>
<comment type="caution">
    <text evidence="6">The sequence shown here is derived from an EMBL/GenBank/DDBJ whole genome shotgun (WGS) entry which is preliminary data.</text>
</comment>
<sequence length="1431" mass="151884">MKKQWIVFGAIVVFLFAAAFSLWLEKPVLMQKLSETVTVTADEKLNGTLRFSSMDVSLSGRVTIADPVVRDTQGRTVLSGKDITVFINPWKVLSSLSGGEMAAAVETVDIQAPVVHIWQNQADQTWNVANLVKNTGDTTDAGFRGRILLHDGTVRLQLPNGPTLVGEQGEGTLDFSSYPRLYADAALYLDGEKVTASGHFTSARDFDVLVKGDAVKAAYLSPFIPADTDVTITDGTIRDIRAHYAQTHNGQTLSGSASVEGGAGTAYGIACADVKGDVRLTTDTVYLEKASGTLNGQQVEAGGLIRINTDTPVFQLDVTVPGADLSAFTAYLPEGLTGSVAFKGRLWGTTDQLSAAGTVQVPQLDYNNLSISNGQADISCAGSDIAVTHVTAAVAGGSLTGSGTYNRESSDFHADLQAEGIQLEAIPQLPVSMLGTVSATLQAAGNVQSGQVTAKGQASATGLSYNGLEADTATTDFAYADGVISLSQLTASVQGGTVTANGTYDTKNKDLNGVFTAKDIPLSMFAGYAAVPMSGTISAAGQVFGTGPAWNVIFHAANGSIKDMPFDSLDGSLSGTGSQIQIPSVVWRYKDGTHQASGQVNLDSRSLQLQVTTQHMRLERILPALGKGELPLTGWADNTVYVSGTLDNLAAHGSFRLSSGSAYGYLYKNVSADYTLANNTIYLQNGDISAYDASVKVSGSVGARLNLDFDASNLDIARLVPQKGPQRAGLVHLKAHVGGTLDSPTLNGTLQSDQLTFNQTLLQDVKGEVTYYGGIFHLNNFHFMQNGGSYDANGGYNPANGWIMARASVASGDLASLLKLAGYKGNAVQGRLDGNLSVDGTAEKPRAHLTGQLTQGFIGKEPIEPTDIDVQYENDTVKINKLALQVSGGILAAQGTYALHGPVNIQVAGRGFPTKLLTEITGRTDIDLDSNVDFAVTLSGTGDDPNADVSIQLNGGTMKGFSFTNAYALLNIRNGIIKLSQAYIAKDPYKVSAYGTIPMAAISGARTDESMDVTLKLDHASLDLLTFVSPLIKTATGNLEGTLQVKGTAAAPEVYGTVGVKDGSVSIEAMQYPLSQIQGQVQFTGTQAALTTAAVMDKKNAKNPGNVQIQGNAAWNGWELTQYGGTLNLNHLNVQCPYFKGPLNGELKLSDEEGYPLLSGKITLSHTDLDVPLSLSSSNSSMDLGLDLTIEMGDEVRLYNPALYDITLTGSANFSGTLMHPYASGGFEAMNGTFHYLDTNFHLSKAKATFNQPDTFLPYVDVEGETRVGQYNVLLNLRGPVEKMDLMLRSNPPLTKNQIISLITLRNSGDKQSSSLTGEDVNTLIGSGIRMTLNSLGITQTLEKALHLDMLTVTTGSLDYDAKTADINDNYYNIEMGKYLFNDFMVTAAFGLNHQDNRIGMQYNLGSKFGLAAWKSSEGAYVGGVYKYSFY</sequence>
<evidence type="ECO:0000256" key="1">
    <source>
        <dbReference type="ARBA" id="ARBA00004167"/>
    </source>
</evidence>
<evidence type="ECO:0000259" key="5">
    <source>
        <dbReference type="Pfam" id="PF04357"/>
    </source>
</evidence>
<dbReference type="EMBL" id="JACOGK010000002">
    <property type="protein sequence ID" value="MBC3535891.1"/>
    <property type="molecule type" value="Genomic_DNA"/>
</dbReference>
<gene>
    <name evidence="6" type="ORF">H8J70_01255</name>
</gene>
<dbReference type="InterPro" id="IPR007452">
    <property type="entry name" value="TamB_C"/>
</dbReference>
<dbReference type="RefSeq" id="WP_186501942.1">
    <property type="nucleotide sequence ID" value="NZ_JACOGK010000002.1"/>
</dbReference>
<evidence type="ECO:0000256" key="3">
    <source>
        <dbReference type="ARBA" id="ARBA00022989"/>
    </source>
</evidence>
<feature type="domain" description="Translocation and assembly module TamB C-terminal" evidence="5">
    <location>
        <begin position="887"/>
        <end position="1087"/>
    </location>
</feature>
<dbReference type="Pfam" id="PF04357">
    <property type="entry name" value="TamB"/>
    <property type="match status" value="2"/>
</dbReference>
<evidence type="ECO:0000313" key="7">
    <source>
        <dbReference type="Proteomes" id="UP000606870"/>
    </source>
</evidence>
<keyword evidence="2" id="KW-0812">Transmembrane</keyword>
<dbReference type="Proteomes" id="UP000606870">
    <property type="component" value="Unassembled WGS sequence"/>
</dbReference>
<comment type="subcellular location">
    <subcellularLocation>
        <location evidence="1">Membrane</location>
        <topology evidence="1">Single-pass membrane protein</topology>
    </subcellularLocation>
</comment>
<evidence type="ECO:0000256" key="2">
    <source>
        <dbReference type="ARBA" id="ARBA00022692"/>
    </source>
</evidence>
<protein>
    <submittedName>
        <fullName evidence="6">Translocation/assembly module TamB domain-containing protein</fullName>
    </submittedName>
</protein>
<keyword evidence="3" id="KW-1133">Transmembrane helix</keyword>